<keyword evidence="6" id="KW-0255">Endonuclease</keyword>
<name>A0A423PIZ2_9GAMM</name>
<evidence type="ECO:0000256" key="3">
    <source>
        <dbReference type="ARBA" id="ARBA00038412"/>
    </source>
</evidence>
<dbReference type="SMART" id="SM00507">
    <property type="entry name" value="HNHc"/>
    <property type="match status" value="1"/>
</dbReference>
<dbReference type="PANTHER" id="PTHR41286:SF1">
    <property type="entry name" value="HNH NUCLEASE YAJD-RELATED"/>
    <property type="match status" value="1"/>
</dbReference>
<dbReference type="EMBL" id="AYKH01000031">
    <property type="protein sequence ID" value="ROO25555.1"/>
    <property type="molecule type" value="Genomic_DNA"/>
</dbReference>
<comment type="similarity">
    <text evidence="3">Belongs to the HNH nuclease family.</text>
</comment>
<dbReference type="GO" id="GO:0003676">
    <property type="term" value="F:nucleic acid binding"/>
    <property type="evidence" value="ECO:0007669"/>
    <property type="project" value="InterPro"/>
</dbReference>
<protein>
    <recommendedName>
        <fullName evidence="4">Putative HNH nuclease YajD</fullName>
    </recommendedName>
</protein>
<keyword evidence="2" id="KW-0378">Hydrolase</keyword>
<proteinExistence type="inferred from homology"/>
<dbReference type="Proteomes" id="UP000283993">
    <property type="component" value="Unassembled WGS sequence"/>
</dbReference>
<dbReference type="GO" id="GO:0016787">
    <property type="term" value="F:hydrolase activity"/>
    <property type="evidence" value="ECO:0007669"/>
    <property type="project" value="UniProtKB-KW"/>
</dbReference>
<accession>A0A423PIZ2</accession>
<sequence>MGMKARKRYDRPSAQAYRDKRWPALRLAAKRRDGWRCVQCSRRGRLEVDHIRAVRDAPELAFEMSNLQTLCGSCHARKTRLEMGFPPPNPERVKWMRLIDGK</sequence>
<evidence type="ECO:0000313" key="6">
    <source>
        <dbReference type="EMBL" id="ROO25555.1"/>
    </source>
</evidence>
<gene>
    <name evidence="6" type="ORF">SAOR_12035</name>
</gene>
<dbReference type="AlphaFoldDB" id="A0A423PIZ2"/>
<dbReference type="PANTHER" id="PTHR41286">
    <property type="entry name" value="HNH NUCLEASE YAJD-RELATED"/>
    <property type="match status" value="1"/>
</dbReference>
<dbReference type="InterPro" id="IPR002711">
    <property type="entry name" value="HNH"/>
</dbReference>
<dbReference type="GO" id="GO:0008270">
    <property type="term" value="F:zinc ion binding"/>
    <property type="evidence" value="ECO:0007669"/>
    <property type="project" value="InterPro"/>
</dbReference>
<dbReference type="InterPro" id="IPR003615">
    <property type="entry name" value="HNH_nuc"/>
</dbReference>
<keyword evidence="7" id="KW-1185">Reference proteome</keyword>
<dbReference type="GO" id="GO:0004519">
    <property type="term" value="F:endonuclease activity"/>
    <property type="evidence" value="ECO:0007669"/>
    <property type="project" value="UniProtKB-KW"/>
</dbReference>
<evidence type="ECO:0000256" key="2">
    <source>
        <dbReference type="ARBA" id="ARBA00022801"/>
    </source>
</evidence>
<dbReference type="GO" id="GO:0005829">
    <property type="term" value="C:cytosol"/>
    <property type="evidence" value="ECO:0007669"/>
    <property type="project" value="TreeGrafter"/>
</dbReference>
<dbReference type="Gene3D" id="1.10.30.50">
    <property type="match status" value="1"/>
</dbReference>
<comment type="caution">
    <text evidence="6">The sequence shown here is derived from an EMBL/GenBank/DDBJ whole genome shotgun (WGS) entry which is preliminary data.</text>
</comment>
<organism evidence="6 7">
    <name type="scientific">Salinisphaera orenii MK-B5</name>
    <dbReference type="NCBI Taxonomy" id="856730"/>
    <lineage>
        <taxon>Bacteria</taxon>
        <taxon>Pseudomonadati</taxon>
        <taxon>Pseudomonadota</taxon>
        <taxon>Gammaproteobacteria</taxon>
        <taxon>Salinisphaerales</taxon>
        <taxon>Salinisphaeraceae</taxon>
        <taxon>Salinisphaera</taxon>
    </lineage>
</organism>
<evidence type="ECO:0000259" key="5">
    <source>
        <dbReference type="SMART" id="SM00507"/>
    </source>
</evidence>
<feature type="domain" description="HNH nuclease" evidence="5">
    <location>
        <begin position="24"/>
        <end position="76"/>
    </location>
</feature>
<dbReference type="CDD" id="cd00085">
    <property type="entry name" value="HNHc"/>
    <property type="match status" value="1"/>
</dbReference>
<reference evidence="6 7" key="1">
    <citation type="submission" date="2013-10" db="EMBL/GenBank/DDBJ databases">
        <title>Salinisphaera orenii MK-B5 Genome Sequencing.</title>
        <authorList>
            <person name="Lai Q."/>
            <person name="Li C."/>
            <person name="Shao Z."/>
        </authorList>
    </citation>
    <scope>NUCLEOTIDE SEQUENCE [LARGE SCALE GENOMIC DNA]</scope>
    <source>
        <strain evidence="6 7">MK-B5</strain>
    </source>
</reference>
<evidence type="ECO:0000256" key="4">
    <source>
        <dbReference type="ARBA" id="ARBA00040194"/>
    </source>
</evidence>
<evidence type="ECO:0000256" key="1">
    <source>
        <dbReference type="ARBA" id="ARBA00022722"/>
    </source>
</evidence>
<evidence type="ECO:0000313" key="7">
    <source>
        <dbReference type="Proteomes" id="UP000283993"/>
    </source>
</evidence>
<dbReference type="Pfam" id="PF01844">
    <property type="entry name" value="HNH"/>
    <property type="match status" value="1"/>
</dbReference>
<keyword evidence="1" id="KW-0540">Nuclease</keyword>